<proteinExistence type="predicted"/>
<sequence>MRSTPFEGKKKKGKNKKNENSVRRMQMMSDEFVLTFEWAAWLSGRCLVAGVVHAARTANIAAQTADATLSRAVHKRVSGWRVVVVEAAAAACEFRRLVLAGPDNRLSARLCPPPAPSGTNSVRRPAIKSSALSHSSSRTAVCRVSADVPPLPPSSTRPTAIALSGRCAFSPD</sequence>
<organism evidence="2 3">
    <name type="scientific">Plectus sambesii</name>
    <dbReference type="NCBI Taxonomy" id="2011161"/>
    <lineage>
        <taxon>Eukaryota</taxon>
        <taxon>Metazoa</taxon>
        <taxon>Ecdysozoa</taxon>
        <taxon>Nematoda</taxon>
        <taxon>Chromadorea</taxon>
        <taxon>Plectida</taxon>
        <taxon>Plectina</taxon>
        <taxon>Plectoidea</taxon>
        <taxon>Plectidae</taxon>
        <taxon>Plectus</taxon>
    </lineage>
</organism>
<evidence type="ECO:0000313" key="2">
    <source>
        <dbReference type="Proteomes" id="UP000887566"/>
    </source>
</evidence>
<reference evidence="3" key="1">
    <citation type="submission" date="2022-11" db="UniProtKB">
        <authorList>
            <consortium name="WormBaseParasite"/>
        </authorList>
    </citation>
    <scope>IDENTIFICATION</scope>
</reference>
<feature type="region of interest" description="Disordered" evidence="1">
    <location>
        <begin position="1"/>
        <end position="22"/>
    </location>
</feature>
<protein>
    <submittedName>
        <fullName evidence="3">Uncharacterized protein</fullName>
    </submittedName>
</protein>
<dbReference type="Proteomes" id="UP000887566">
    <property type="component" value="Unplaced"/>
</dbReference>
<dbReference type="WBParaSite" id="PSAMB.scaffold826size40760.g8972.t1">
    <property type="protein sequence ID" value="PSAMB.scaffold826size40760.g8972.t1"/>
    <property type="gene ID" value="PSAMB.scaffold826size40760.g8972"/>
</dbReference>
<evidence type="ECO:0000313" key="3">
    <source>
        <dbReference type="WBParaSite" id="PSAMB.scaffold826size40760.g8972.t1"/>
    </source>
</evidence>
<keyword evidence="2" id="KW-1185">Reference proteome</keyword>
<evidence type="ECO:0000256" key="1">
    <source>
        <dbReference type="SAM" id="MobiDB-lite"/>
    </source>
</evidence>
<dbReference type="AlphaFoldDB" id="A0A914XI21"/>
<feature type="region of interest" description="Disordered" evidence="1">
    <location>
        <begin position="110"/>
        <end position="139"/>
    </location>
</feature>
<accession>A0A914XI21</accession>
<name>A0A914XI21_9BILA</name>